<evidence type="ECO:0000313" key="1">
    <source>
        <dbReference type="EMBL" id="KAJ8686690.1"/>
    </source>
</evidence>
<comment type="caution">
    <text evidence="1">The sequence shown here is derived from an EMBL/GenBank/DDBJ whole genome shotgun (WGS) entry which is preliminary data.</text>
</comment>
<reference evidence="1" key="1">
    <citation type="submission" date="2023-04" db="EMBL/GenBank/DDBJ databases">
        <title>A chromosome-level genome assembly of the parasitoid wasp Eretmocerus hayati.</title>
        <authorList>
            <person name="Zhong Y."/>
            <person name="Liu S."/>
            <person name="Liu Y."/>
        </authorList>
    </citation>
    <scope>NUCLEOTIDE SEQUENCE</scope>
    <source>
        <strain evidence="1">ZJU_SS_LIU_2023</strain>
    </source>
</reference>
<keyword evidence="2" id="KW-1185">Reference proteome</keyword>
<dbReference type="EMBL" id="CM056741">
    <property type="protein sequence ID" value="KAJ8686690.1"/>
    <property type="molecule type" value="Genomic_DNA"/>
</dbReference>
<proteinExistence type="predicted"/>
<name>A0ACC2PTD2_9HYME</name>
<gene>
    <name evidence="1" type="ORF">QAD02_022484</name>
</gene>
<feature type="non-terminal residue" evidence="1">
    <location>
        <position position="1"/>
    </location>
</feature>
<accession>A0ACC2PTD2</accession>
<evidence type="ECO:0000313" key="2">
    <source>
        <dbReference type="Proteomes" id="UP001239111"/>
    </source>
</evidence>
<protein>
    <submittedName>
        <fullName evidence="1">Uncharacterized protein</fullName>
    </submittedName>
</protein>
<feature type="non-terminal residue" evidence="1">
    <location>
        <position position="137"/>
    </location>
</feature>
<dbReference type="Proteomes" id="UP001239111">
    <property type="component" value="Chromosome 1"/>
</dbReference>
<sequence length="137" mass="15556">QLHLDLCSISRGVSDGCNRVMSLQIAASFLLITGFGYCSFMVHKEPHMDEGRKIHHHVSFGIWTLSYVFRMVTVVRTSEKVSLEAHKTSLVAHDVLLPRLQEELSDEVQQLSLQIMQNPLYFTASGLIVLDFHFIRG</sequence>
<organism evidence="1 2">
    <name type="scientific">Eretmocerus hayati</name>
    <dbReference type="NCBI Taxonomy" id="131215"/>
    <lineage>
        <taxon>Eukaryota</taxon>
        <taxon>Metazoa</taxon>
        <taxon>Ecdysozoa</taxon>
        <taxon>Arthropoda</taxon>
        <taxon>Hexapoda</taxon>
        <taxon>Insecta</taxon>
        <taxon>Pterygota</taxon>
        <taxon>Neoptera</taxon>
        <taxon>Endopterygota</taxon>
        <taxon>Hymenoptera</taxon>
        <taxon>Apocrita</taxon>
        <taxon>Proctotrupomorpha</taxon>
        <taxon>Chalcidoidea</taxon>
        <taxon>Aphelinidae</taxon>
        <taxon>Aphelininae</taxon>
        <taxon>Eretmocerus</taxon>
    </lineage>
</organism>